<sequence length="685" mass="74332">MRRFKFKSIQARTLLTLLPIVIIALVLISALSYQFAKQKLNTEINTNAATTLTGLNENLNSQLKQNSMIVSSLAAATGELGNTISVPDYFKLAERWQMLSSFTYGTGIFFAENAYEKGVKYRSIYAVRDGDKINTTTEYDDPAYDYLTQPYYTGTLNNFDKIYYTEPFTDSVSKMKMITAGKTIRNNDGQVLGIVAADVSMNNIKDYINNLKIGTAGRAFLISSKGEVLASGRKEIVEDTLLQDEKIDGIQTVANLMNKNQTGNTVLNIQGELNTIFYATVAETGWKIAVILPDSEIKQPTQELLHILLIVGAIGIIVISAAILWNNIGLIRETRKVVDVSRKMAVGDYSERLSNQRADEFGQMATEFNKVLESTSGIMAHLNQQSTMVQNAAAQIAQDSAMAATDAGHNVKELHEMENGADLQLKAADESTVAMEEMAIGVQRIAESVQEVSEATVVIEQKAEQGNNRLNKAVEQIDRAKEVMDEAGRMAASLNERSQQISSIIDMIQSINKQTTLLALNASIEAARAGEAGRGFAVVASEISNLANNVGDSAKLITEQIVSMQAETSAVVSGMKDGSLQVTEGITMLEDTKQMFASISEDIESVAGEIQEVSSASEQMSAGAEEVTASLNNLADIAKSSAVRAASATERSTQQSQSLQKLEASAQSLDAVSDSLNELISKFRT</sequence>
<dbReference type="Gene3D" id="1.10.287.950">
    <property type="entry name" value="Methyl-accepting chemotaxis protein"/>
    <property type="match status" value="1"/>
</dbReference>
<dbReference type="GO" id="GO:0006935">
    <property type="term" value="P:chemotaxis"/>
    <property type="evidence" value="ECO:0007669"/>
    <property type="project" value="UniProtKB-KW"/>
</dbReference>
<dbReference type="CDD" id="cd12912">
    <property type="entry name" value="PDC2_MCP_like"/>
    <property type="match status" value="1"/>
</dbReference>
<comment type="caution">
    <text evidence="14">The sequence shown here is derived from an EMBL/GenBank/DDBJ whole genome shotgun (WGS) entry which is preliminary data.</text>
</comment>
<dbReference type="Pfam" id="PF02743">
    <property type="entry name" value="dCache_1"/>
    <property type="match status" value="1"/>
</dbReference>
<name>A0A1E3KZR6_9BACL</name>
<dbReference type="InterPro" id="IPR033479">
    <property type="entry name" value="dCache_1"/>
</dbReference>
<evidence type="ECO:0000313" key="14">
    <source>
        <dbReference type="EMBL" id="ODP26944.1"/>
    </source>
</evidence>
<dbReference type="SMART" id="SM00283">
    <property type="entry name" value="MA"/>
    <property type="match status" value="1"/>
</dbReference>
<gene>
    <name evidence="14" type="ORF">PTI45_03673</name>
</gene>
<dbReference type="Pfam" id="PF00672">
    <property type="entry name" value="HAMP"/>
    <property type="match status" value="1"/>
</dbReference>
<evidence type="ECO:0000256" key="8">
    <source>
        <dbReference type="ARBA" id="ARBA00029447"/>
    </source>
</evidence>
<evidence type="ECO:0000259" key="12">
    <source>
        <dbReference type="PROSITE" id="PS50111"/>
    </source>
</evidence>
<evidence type="ECO:0000256" key="1">
    <source>
        <dbReference type="ARBA" id="ARBA00004651"/>
    </source>
</evidence>
<keyword evidence="2" id="KW-1003">Cell membrane</keyword>
<evidence type="ECO:0000256" key="9">
    <source>
        <dbReference type="PROSITE-ProRule" id="PRU00284"/>
    </source>
</evidence>
<dbReference type="PANTHER" id="PTHR32089:SF112">
    <property type="entry name" value="LYSOZYME-LIKE PROTEIN-RELATED"/>
    <property type="match status" value="1"/>
</dbReference>
<dbReference type="PROSITE" id="PS50111">
    <property type="entry name" value="CHEMOTAXIS_TRANSDUC_2"/>
    <property type="match status" value="1"/>
</dbReference>
<dbReference type="InterPro" id="IPR003660">
    <property type="entry name" value="HAMP_dom"/>
</dbReference>
<feature type="transmembrane region" description="Helical" evidence="11">
    <location>
        <begin position="304"/>
        <end position="325"/>
    </location>
</feature>
<dbReference type="CDD" id="cd12913">
    <property type="entry name" value="PDC1_MCP_like"/>
    <property type="match status" value="1"/>
</dbReference>
<dbReference type="AlphaFoldDB" id="A0A1E3KZR6"/>
<dbReference type="Pfam" id="PF00015">
    <property type="entry name" value="MCPsignal"/>
    <property type="match status" value="1"/>
</dbReference>
<feature type="coiled-coil region" evidence="10">
    <location>
        <begin position="463"/>
        <end position="497"/>
    </location>
</feature>
<keyword evidence="10" id="KW-0175">Coiled coil</keyword>
<dbReference type="SUPFAM" id="SSF103190">
    <property type="entry name" value="Sensory domain-like"/>
    <property type="match status" value="1"/>
</dbReference>
<dbReference type="Gene3D" id="6.10.340.10">
    <property type="match status" value="1"/>
</dbReference>
<dbReference type="GO" id="GO:0005886">
    <property type="term" value="C:plasma membrane"/>
    <property type="evidence" value="ECO:0007669"/>
    <property type="project" value="UniProtKB-SubCell"/>
</dbReference>
<keyword evidence="5 11" id="KW-1133">Transmembrane helix</keyword>
<dbReference type="GO" id="GO:0007165">
    <property type="term" value="P:signal transduction"/>
    <property type="evidence" value="ECO:0007669"/>
    <property type="project" value="UniProtKB-KW"/>
</dbReference>
<dbReference type="Gene3D" id="3.30.450.20">
    <property type="entry name" value="PAS domain"/>
    <property type="match status" value="2"/>
</dbReference>
<feature type="domain" description="HAMP" evidence="13">
    <location>
        <begin position="328"/>
        <end position="380"/>
    </location>
</feature>
<evidence type="ECO:0000256" key="10">
    <source>
        <dbReference type="SAM" id="Coils"/>
    </source>
</evidence>
<dbReference type="CDD" id="cd11386">
    <property type="entry name" value="MCP_signal"/>
    <property type="match status" value="1"/>
</dbReference>
<keyword evidence="7 9" id="KW-0807">Transducer</keyword>
<dbReference type="SMART" id="SM00304">
    <property type="entry name" value="HAMP"/>
    <property type="match status" value="2"/>
</dbReference>
<dbReference type="EMBL" id="MDER01000070">
    <property type="protein sequence ID" value="ODP26944.1"/>
    <property type="molecule type" value="Genomic_DNA"/>
</dbReference>
<evidence type="ECO:0000256" key="2">
    <source>
        <dbReference type="ARBA" id="ARBA00022475"/>
    </source>
</evidence>
<keyword evidence="15" id="KW-1185">Reference proteome</keyword>
<evidence type="ECO:0000256" key="4">
    <source>
        <dbReference type="ARBA" id="ARBA00022692"/>
    </source>
</evidence>
<dbReference type="CDD" id="cd06225">
    <property type="entry name" value="HAMP"/>
    <property type="match status" value="1"/>
</dbReference>
<proteinExistence type="inferred from homology"/>
<dbReference type="InterPro" id="IPR004089">
    <property type="entry name" value="MCPsignal_dom"/>
</dbReference>
<evidence type="ECO:0000256" key="7">
    <source>
        <dbReference type="ARBA" id="ARBA00023224"/>
    </source>
</evidence>
<comment type="similarity">
    <text evidence="8">Belongs to the methyl-accepting chemotaxis (MCP) protein family.</text>
</comment>
<accession>A0A1E3KZR6</accession>
<dbReference type="InterPro" id="IPR029151">
    <property type="entry name" value="Sensor-like_sf"/>
</dbReference>
<organism evidence="14 15">
    <name type="scientific">Paenibacillus nuruki</name>
    <dbReference type="NCBI Taxonomy" id="1886670"/>
    <lineage>
        <taxon>Bacteria</taxon>
        <taxon>Bacillati</taxon>
        <taxon>Bacillota</taxon>
        <taxon>Bacilli</taxon>
        <taxon>Bacillales</taxon>
        <taxon>Paenibacillaceae</taxon>
        <taxon>Paenibacillus</taxon>
    </lineage>
</organism>
<evidence type="ECO:0000256" key="6">
    <source>
        <dbReference type="ARBA" id="ARBA00023136"/>
    </source>
</evidence>
<dbReference type="RefSeq" id="WP_069329018.1">
    <property type="nucleotide sequence ID" value="NZ_MDER01000070.1"/>
</dbReference>
<dbReference type="Proteomes" id="UP000094578">
    <property type="component" value="Unassembled WGS sequence"/>
</dbReference>
<evidence type="ECO:0000256" key="11">
    <source>
        <dbReference type="SAM" id="Phobius"/>
    </source>
</evidence>
<dbReference type="STRING" id="1886670.PTI45_03673"/>
<keyword evidence="4 11" id="KW-0812">Transmembrane</keyword>
<comment type="subcellular location">
    <subcellularLocation>
        <location evidence="1">Cell membrane</location>
        <topology evidence="1">Multi-pass membrane protein</topology>
    </subcellularLocation>
</comment>
<feature type="domain" description="Methyl-accepting transducer" evidence="12">
    <location>
        <begin position="399"/>
        <end position="635"/>
    </location>
</feature>
<keyword evidence="3" id="KW-0145">Chemotaxis</keyword>
<evidence type="ECO:0000256" key="3">
    <source>
        <dbReference type="ARBA" id="ARBA00022500"/>
    </source>
</evidence>
<protein>
    <submittedName>
        <fullName evidence="14">Putative methyl-accepting chemotaxis protein</fullName>
    </submittedName>
</protein>
<dbReference type="SUPFAM" id="SSF58104">
    <property type="entry name" value="Methyl-accepting chemotaxis protein (MCP) signaling domain"/>
    <property type="match status" value="1"/>
</dbReference>
<dbReference type="PATRIC" id="fig|1886670.3.peg.3697"/>
<evidence type="ECO:0000259" key="13">
    <source>
        <dbReference type="PROSITE" id="PS50885"/>
    </source>
</evidence>
<evidence type="ECO:0000256" key="5">
    <source>
        <dbReference type="ARBA" id="ARBA00022989"/>
    </source>
</evidence>
<evidence type="ECO:0000313" key="15">
    <source>
        <dbReference type="Proteomes" id="UP000094578"/>
    </source>
</evidence>
<reference evidence="14 15" key="1">
    <citation type="submission" date="2016-08" db="EMBL/GenBank/DDBJ databases">
        <title>Genome sequencing of Paenibacillus sp. TI45-13ar, isolated from Korean traditional nuruk.</title>
        <authorList>
            <person name="Kim S.-J."/>
        </authorList>
    </citation>
    <scope>NUCLEOTIDE SEQUENCE [LARGE SCALE GENOMIC DNA]</scope>
    <source>
        <strain evidence="14 15">TI45-13ar</strain>
    </source>
</reference>
<dbReference type="PANTHER" id="PTHR32089">
    <property type="entry name" value="METHYL-ACCEPTING CHEMOTAXIS PROTEIN MCPB"/>
    <property type="match status" value="1"/>
</dbReference>
<dbReference type="PROSITE" id="PS50885">
    <property type="entry name" value="HAMP"/>
    <property type="match status" value="1"/>
</dbReference>
<keyword evidence="6 11" id="KW-0472">Membrane</keyword>